<evidence type="ECO:0000256" key="2">
    <source>
        <dbReference type="SAM" id="SignalP"/>
    </source>
</evidence>
<organism evidence="3 4">
    <name type="scientific">Mustela putorius furo</name>
    <name type="common">European domestic ferret</name>
    <name type="synonym">Mustela furo</name>
    <dbReference type="NCBI Taxonomy" id="9669"/>
    <lineage>
        <taxon>Eukaryota</taxon>
        <taxon>Metazoa</taxon>
        <taxon>Chordata</taxon>
        <taxon>Craniata</taxon>
        <taxon>Vertebrata</taxon>
        <taxon>Euteleostomi</taxon>
        <taxon>Mammalia</taxon>
        <taxon>Eutheria</taxon>
        <taxon>Laurasiatheria</taxon>
        <taxon>Carnivora</taxon>
        <taxon>Caniformia</taxon>
        <taxon>Musteloidea</taxon>
        <taxon>Mustelidae</taxon>
        <taxon>Mustelinae</taxon>
        <taxon>Mustela</taxon>
    </lineage>
</organism>
<dbReference type="PANTHER" id="PTHR36526">
    <property type="entry name" value="TRANSMEMBRANE PROTEIN 154"/>
    <property type="match status" value="1"/>
</dbReference>
<feature type="transmembrane region" description="Helical" evidence="1">
    <location>
        <begin position="104"/>
        <end position="127"/>
    </location>
</feature>
<dbReference type="InterPro" id="IPR028064">
    <property type="entry name" value="TMEM154"/>
</dbReference>
<dbReference type="RefSeq" id="XP_044934253.1">
    <property type="nucleotide sequence ID" value="XM_045078318.1"/>
</dbReference>
<accession>A0A8U0S0R8</accession>
<dbReference type="OrthoDB" id="9451445at2759"/>
<keyword evidence="1" id="KW-0472">Membrane</keyword>
<evidence type="ECO:0000256" key="1">
    <source>
        <dbReference type="SAM" id="Phobius"/>
    </source>
</evidence>
<keyword evidence="2" id="KW-0732">Signal</keyword>
<reference evidence="4" key="1">
    <citation type="submission" date="2025-08" db="UniProtKB">
        <authorList>
            <consortium name="RefSeq"/>
        </authorList>
    </citation>
    <scope>IDENTIFICATION</scope>
    <source>
        <tissue evidence="4">Brain</tissue>
    </source>
</reference>
<keyword evidence="1" id="KW-1133">Transmembrane helix</keyword>
<dbReference type="Pfam" id="PF15102">
    <property type="entry name" value="TMEM154"/>
    <property type="match status" value="1"/>
</dbReference>
<protein>
    <submittedName>
        <fullName evidence="4">Transmembrane protein 154 isoform X1</fullName>
    </submittedName>
</protein>
<sequence length="243" mass="27335">MTGRRRADRKAPGAALAFALAIALLPTGQAQENTTRGLETADEDPGVHSNFFEEIEQSADMSLEEERRHEDFNIQNTFDTVTTGALTANSSFSDFDEDENQLEFVLMVLIPLVLFALLFLSVIILVIRYKRKKAKQETSSRGSQSALQTCELGSENIKVPIFEEDTPSVMEIEMEELDKWMNSMNKNADCECLPTLKEEKESNHNPRYPRFGGNTEACQFCPRPSNNTTLEVQRTIRGLGISF</sequence>
<dbReference type="GeneID" id="101673198"/>
<feature type="signal peptide" evidence="2">
    <location>
        <begin position="1"/>
        <end position="30"/>
    </location>
</feature>
<dbReference type="AlphaFoldDB" id="A0A8U0S0R8"/>
<evidence type="ECO:0000313" key="4">
    <source>
        <dbReference type="RefSeq" id="XP_044934253.1"/>
    </source>
</evidence>
<dbReference type="CTD" id="201799"/>
<keyword evidence="1 4" id="KW-0812">Transmembrane</keyword>
<keyword evidence="3" id="KW-1185">Reference proteome</keyword>
<dbReference type="Proteomes" id="UP000000715">
    <property type="component" value="Unplaced"/>
</dbReference>
<evidence type="ECO:0000313" key="3">
    <source>
        <dbReference type="Proteomes" id="UP000000715"/>
    </source>
</evidence>
<name>A0A8U0S0R8_MUSPF</name>
<feature type="chain" id="PRO_5035764917" evidence="2">
    <location>
        <begin position="31"/>
        <end position="243"/>
    </location>
</feature>
<gene>
    <name evidence="4" type="primary">TMEM154</name>
</gene>
<dbReference type="InterPro" id="IPR053087">
    <property type="entry name" value="TMEM154-like"/>
</dbReference>
<dbReference type="PANTHER" id="PTHR36526:SF1">
    <property type="entry name" value="TRANSMEMBRANE PROTEIN 154"/>
    <property type="match status" value="1"/>
</dbReference>
<proteinExistence type="predicted"/>